<sequence length="75" mass="8259">MEPHRIERDGTQYEVAFERAPEGWVALIRRLDDGAVHVVAFADGAGYDSDDPRGSLIAGCEAAIERLPWAAPTRH</sequence>
<keyword evidence="2" id="KW-1185">Reference proteome</keyword>
<protein>
    <recommendedName>
        <fullName evidence="3">DUF2188 domain-containing protein</fullName>
    </recommendedName>
</protein>
<reference evidence="1 2" key="1">
    <citation type="journal article" date="2021" name="Front. Microbiol.">
        <title>Comprehensive Comparative Genomics and Phenotyping of Methylobacterium Species.</title>
        <authorList>
            <person name="Alessa O."/>
            <person name="Ogura Y."/>
            <person name="Fujitani Y."/>
            <person name="Takami H."/>
            <person name="Hayashi T."/>
            <person name="Sahin N."/>
            <person name="Tani A."/>
        </authorList>
    </citation>
    <scope>NUCLEOTIDE SEQUENCE [LARGE SCALE GENOMIC DNA]</scope>
    <source>
        <strain evidence="1 2">DSM 23679</strain>
    </source>
</reference>
<dbReference type="RefSeq" id="WP_147828195.1">
    <property type="nucleotide sequence ID" value="NZ_BPQG01000011.1"/>
</dbReference>
<gene>
    <name evidence="1" type="ORF">AFCDBAGC_1219</name>
</gene>
<name>A0ABQ4QE30_9HYPH</name>
<accession>A0ABQ4QE30</accession>
<dbReference type="Proteomes" id="UP001055117">
    <property type="component" value="Unassembled WGS sequence"/>
</dbReference>
<evidence type="ECO:0000313" key="2">
    <source>
        <dbReference type="Proteomes" id="UP001055117"/>
    </source>
</evidence>
<evidence type="ECO:0000313" key="1">
    <source>
        <dbReference type="EMBL" id="GJD43367.1"/>
    </source>
</evidence>
<organism evidence="1 2">
    <name type="scientific">Methylobacterium cerastii</name>
    <dbReference type="NCBI Taxonomy" id="932741"/>
    <lineage>
        <taxon>Bacteria</taxon>
        <taxon>Pseudomonadati</taxon>
        <taxon>Pseudomonadota</taxon>
        <taxon>Alphaproteobacteria</taxon>
        <taxon>Hyphomicrobiales</taxon>
        <taxon>Methylobacteriaceae</taxon>
        <taxon>Methylobacterium</taxon>
    </lineage>
</organism>
<dbReference type="EMBL" id="BPQG01000011">
    <property type="protein sequence ID" value="GJD43367.1"/>
    <property type="molecule type" value="Genomic_DNA"/>
</dbReference>
<evidence type="ECO:0008006" key="3">
    <source>
        <dbReference type="Google" id="ProtNLM"/>
    </source>
</evidence>
<proteinExistence type="predicted"/>
<comment type="caution">
    <text evidence="1">The sequence shown here is derived from an EMBL/GenBank/DDBJ whole genome shotgun (WGS) entry which is preliminary data.</text>
</comment>